<accession>A0A1F5P8Q5</accession>
<dbReference type="Proteomes" id="UP000176786">
    <property type="component" value="Unassembled WGS sequence"/>
</dbReference>
<proteinExistence type="predicted"/>
<sequence>MNREVMMVTGSSVKERGEPQSARDADLVVIWFDLSTLTMKGGVVTGVEGYITRGRDAEILFATQLTNTHHWGYCSGGQWVCSRSGRRLIMIRARDASEFSVD</sequence>
<organism evidence="1 2">
    <name type="scientific">Candidatus Doudnabacteria bacterium RIFCSPHIGHO2_02_FULL_46_11</name>
    <dbReference type="NCBI Taxonomy" id="1817832"/>
    <lineage>
        <taxon>Bacteria</taxon>
        <taxon>Candidatus Doudnaibacteriota</taxon>
    </lineage>
</organism>
<name>A0A1F5P8Q5_9BACT</name>
<evidence type="ECO:0000313" key="2">
    <source>
        <dbReference type="Proteomes" id="UP000176786"/>
    </source>
</evidence>
<dbReference type="EMBL" id="MFES01000013">
    <property type="protein sequence ID" value="OGE86082.1"/>
    <property type="molecule type" value="Genomic_DNA"/>
</dbReference>
<reference evidence="1 2" key="1">
    <citation type="journal article" date="2016" name="Nat. Commun.">
        <title>Thousands of microbial genomes shed light on interconnected biogeochemical processes in an aquifer system.</title>
        <authorList>
            <person name="Anantharaman K."/>
            <person name="Brown C.T."/>
            <person name="Hug L.A."/>
            <person name="Sharon I."/>
            <person name="Castelle C.J."/>
            <person name="Probst A.J."/>
            <person name="Thomas B.C."/>
            <person name="Singh A."/>
            <person name="Wilkins M.J."/>
            <person name="Karaoz U."/>
            <person name="Brodie E.L."/>
            <person name="Williams K.H."/>
            <person name="Hubbard S.S."/>
            <person name="Banfield J.F."/>
        </authorList>
    </citation>
    <scope>NUCLEOTIDE SEQUENCE [LARGE SCALE GENOMIC DNA]</scope>
</reference>
<evidence type="ECO:0000313" key="1">
    <source>
        <dbReference type="EMBL" id="OGE86082.1"/>
    </source>
</evidence>
<gene>
    <name evidence="1" type="ORF">A3J48_03930</name>
</gene>
<protein>
    <submittedName>
        <fullName evidence="1">Uncharacterized protein</fullName>
    </submittedName>
</protein>
<comment type="caution">
    <text evidence="1">The sequence shown here is derived from an EMBL/GenBank/DDBJ whole genome shotgun (WGS) entry which is preliminary data.</text>
</comment>
<dbReference type="AlphaFoldDB" id="A0A1F5P8Q5"/>